<feature type="region of interest" description="Disordered" evidence="9">
    <location>
        <begin position="1"/>
        <end position="42"/>
    </location>
</feature>
<dbReference type="Pfam" id="PF12597">
    <property type="entry name" value="Cox20"/>
    <property type="match status" value="1"/>
</dbReference>
<dbReference type="PANTHER" id="PTHR31586:SF1">
    <property type="entry name" value="CYTOCHROME C OXIDASE ASSEMBLY PROTEIN COX20, MITOCHONDRIAL"/>
    <property type="match status" value="1"/>
</dbReference>
<feature type="compositionally biased region" description="Basic and acidic residues" evidence="9">
    <location>
        <begin position="1"/>
        <end position="13"/>
    </location>
</feature>
<protein>
    <recommendedName>
        <fullName evidence="3">Cytochrome c oxidase assembly protein COX20, mitochondrial</fullName>
    </recommendedName>
</protein>
<keyword evidence="6" id="KW-1133">Transmembrane helix</keyword>
<evidence type="ECO:0000256" key="3">
    <source>
        <dbReference type="ARBA" id="ARBA00017689"/>
    </source>
</evidence>
<dbReference type="PRINTS" id="PR02049">
    <property type="entry name" value="PROTEINF36A"/>
</dbReference>
<name>K1VV91_TRIAC</name>
<dbReference type="PANTHER" id="PTHR31586">
    <property type="entry name" value="CYTOCHROME C OXIDASE PROTEIN 20"/>
    <property type="match status" value="1"/>
</dbReference>
<dbReference type="STRING" id="1220162.K1VV91"/>
<evidence type="ECO:0000313" key="10">
    <source>
        <dbReference type="EMBL" id="EKD00668.1"/>
    </source>
</evidence>
<keyword evidence="7" id="KW-0496">Mitochondrion</keyword>
<feature type="region of interest" description="Disordered" evidence="9">
    <location>
        <begin position="139"/>
        <end position="162"/>
    </location>
</feature>
<dbReference type="AlphaFoldDB" id="K1VV91"/>
<dbReference type="GO" id="GO:0005743">
    <property type="term" value="C:mitochondrial inner membrane"/>
    <property type="evidence" value="ECO:0007669"/>
    <property type="project" value="UniProtKB-SubCell"/>
</dbReference>
<dbReference type="Proteomes" id="UP000006757">
    <property type="component" value="Unassembled WGS sequence"/>
</dbReference>
<evidence type="ECO:0000256" key="5">
    <source>
        <dbReference type="ARBA" id="ARBA00022792"/>
    </source>
</evidence>
<proteinExistence type="inferred from homology"/>
<reference evidence="10 11" key="1">
    <citation type="journal article" date="2012" name="Eukaryot. Cell">
        <title>Genome sequence of the Trichosporon asahii environmental strain CBS 8904.</title>
        <authorList>
            <person name="Yang R.Y."/>
            <person name="Li H.T."/>
            <person name="Zhu H."/>
            <person name="Zhou G.P."/>
            <person name="Wang M."/>
            <person name="Wang L."/>
        </authorList>
    </citation>
    <scope>NUCLEOTIDE SEQUENCE [LARGE SCALE GENOMIC DNA]</scope>
    <source>
        <strain evidence="10 11">CBS 8904</strain>
    </source>
</reference>
<comment type="subcellular location">
    <subcellularLocation>
        <location evidence="1">Mitochondrion inner membrane</location>
    </subcellularLocation>
</comment>
<organism evidence="10 11">
    <name type="scientific">Trichosporon asahii var. asahii (strain CBS 8904)</name>
    <name type="common">Yeast</name>
    <dbReference type="NCBI Taxonomy" id="1220162"/>
    <lineage>
        <taxon>Eukaryota</taxon>
        <taxon>Fungi</taxon>
        <taxon>Dikarya</taxon>
        <taxon>Basidiomycota</taxon>
        <taxon>Agaricomycotina</taxon>
        <taxon>Tremellomycetes</taxon>
        <taxon>Trichosporonales</taxon>
        <taxon>Trichosporonaceae</taxon>
        <taxon>Trichosporon</taxon>
    </lineage>
</organism>
<accession>K1VV91</accession>
<sequence length="162" mass="18069">MSDNDTRRPENEPKPILNIPAGNSPITPDSAPGVLPPDERRTGNIFKDSWTAIKRIRPVEDFKNLGNIPCVRNSLLYGIGTGVGIGAVRFLGTRVVSSASNWAVFSFCAVSLGSWEVCQKQRREELAKQRIIQERFPHRHVSRLKKKGEEYEAPSPSATEQK</sequence>
<evidence type="ECO:0000256" key="7">
    <source>
        <dbReference type="ARBA" id="ARBA00023128"/>
    </source>
</evidence>
<dbReference type="EMBL" id="AMBO01000335">
    <property type="protein sequence ID" value="EKD00668.1"/>
    <property type="molecule type" value="Genomic_DNA"/>
</dbReference>
<keyword evidence="4" id="KW-0812">Transmembrane</keyword>
<evidence type="ECO:0000256" key="9">
    <source>
        <dbReference type="SAM" id="MobiDB-lite"/>
    </source>
</evidence>
<evidence type="ECO:0000313" key="11">
    <source>
        <dbReference type="Proteomes" id="UP000006757"/>
    </source>
</evidence>
<comment type="similarity">
    <text evidence="2">Belongs to the COX20 family.</text>
</comment>
<dbReference type="InterPro" id="IPR022533">
    <property type="entry name" value="Cox20"/>
</dbReference>
<dbReference type="FunCoup" id="K1VV91">
    <property type="interactions" value="124"/>
</dbReference>
<dbReference type="HOGENOM" id="CLU_101495_2_1_1"/>
<keyword evidence="5" id="KW-0999">Mitochondrion inner membrane</keyword>
<evidence type="ECO:0000256" key="8">
    <source>
        <dbReference type="ARBA" id="ARBA00023136"/>
    </source>
</evidence>
<dbReference type="GO" id="GO:0033617">
    <property type="term" value="P:mitochondrial respiratory chain complex IV assembly"/>
    <property type="evidence" value="ECO:0007669"/>
    <property type="project" value="InterPro"/>
</dbReference>
<evidence type="ECO:0000256" key="2">
    <source>
        <dbReference type="ARBA" id="ARBA00009575"/>
    </source>
</evidence>
<dbReference type="OMA" id="KDSWTAI"/>
<dbReference type="OrthoDB" id="14603at2759"/>
<dbReference type="InParanoid" id="K1VV91"/>
<keyword evidence="8" id="KW-0472">Membrane</keyword>
<dbReference type="eggNOG" id="ENOG502S3BD">
    <property type="taxonomic scope" value="Eukaryota"/>
</dbReference>
<keyword evidence="11" id="KW-1185">Reference proteome</keyword>
<evidence type="ECO:0000256" key="6">
    <source>
        <dbReference type="ARBA" id="ARBA00022989"/>
    </source>
</evidence>
<evidence type="ECO:0000256" key="1">
    <source>
        <dbReference type="ARBA" id="ARBA00004273"/>
    </source>
</evidence>
<comment type="caution">
    <text evidence="10">The sequence shown here is derived from an EMBL/GenBank/DDBJ whole genome shotgun (WGS) entry which is preliminary data.</text>
</comment>
<gene>
    <name evidence="10" type="ORF">A1Q2_05028</name>
</gene>
<evidence type="ECO:0000256" key="4">
    <source>
        <dbReference type="ARBA" id="ARBA00022692"/>
    </source>
</evidence>